<dbReference type="RefSeq" id="WP_065391058.1">
    <property type="nucleotide sequence ID" value="NZ_CAWMQN010000077.1"/>
</dbReference>
<dbReference type="Proteomes" id="UP000092665">
    <property type="component" value="Unassembled WGS sequence"/>
</dbReference>
<name>A0A1B8YFJ4_9GAMM</name>
<dbReference type="AlphaFoldDB" id="A0A1B8YFJ4"/>
<organism evidence="1 2">
    <name type="scientific">Photorhabdus namnaonensis</name>
    <dbReference type="NCBI Taxonomy" id="1851568"/>
    <lineage>
        <taxon>Bacteria</taxon>
        <taxon>Pseudomonadati</taxon>
        <taxon>Pseudomonadota</taxon>
        <taxon>Gammaproteobacteria</taxon>
        <taxon>Enterobacterales</taxon>
        <taxon>Morganellaceae</taxon>
        <taxon>Photorhabdus</taxon>
    </lineage>
</organism>
<evidence type="ECO:0000313" key="2">
    <source>
        <dbReference type="Proteomes" id="UP000092665"/>
    </source>
</evidence>
<keyword evidence="2" id="KW-1185">Reference proteome</keyword>
<sequence>MKLNAEVRGGNKLAQKLRQIHDRVTSKRRVLVGLPAGSGEQDGTPLVVIGAVNEFGATIQHPGGTSYGYKDEKSAKDGKVRFLKNGQGLLQMGVTGPHTINIPERSFLRVPIRQNQDNIKKAFMKLTKQVTRGDITAFQMLDQIGAKVAGYCKEAISAGIEPANAKSTVKAKGSSTPLIDDGILRAAITHVVED</sequence>
<gene>
    <name evidence="1" type="ORF">Phpb_03043</name>
</gene>
<protein>
    <submittedName>
        <fullName evidence="1">Uncharacterized protein</fullName>
    </submittedName>
</protein>
<reference evidence="2" key="1">
    <citation type="submission" date="2015-11" db="EMBL/GenBank/DDBJ databases">
        <authorList>
            <person name="Tobias N.J."/>
            <person name="Mishra B."/>
            <person name="Gupta D.K."/>
            <person name="Thines M."/>
            <person name="Stinear T.P."/>
            <person name="Bode H.B."/>
        </authorList>
    </citation>
    <scope>NUCLEOTIDE SEQUENCE [LARGE SCALE GENOMIC DNA]</scope>
    <source>
        <strain evidence="2">PB45.5</strain>
    </source>
</reference>
<dbReference type="PATRIC" id="fig|29488.15.peg.3345"/>
<proteinExistence type="predicted"/>
<evidence type="ECO:0000313" key="1">
    <source>
        <dbReference type="EMBL" id="OCA53939.1"/>
    </source>
</evidence>
<accession>A0A1B8YFJ4</accession>
<comment type="caution">
    <text evidence="1">The sequence shown here is derived from an EMBL/GenBank/DDBJ whole genome shotgun (WGS) entry which is preliminary data.</text>
</comment>
<dbReference type="EMBL" id="LOIC01000077">
    <property type="protein sequence ID" value="OCA53939.1"/>
    <property type="molecule type" value="Genomic_DNA"/>
</dbReference>